<keyword evidence="1" id="KW-1133">Transmembrane helix</keyword>
<feature type="transmembrane region" description="Helical" evidence="1">
    <location>
        <begin position="5"/>
        <end position="25"/>
    </location>
</feature>
<dbReference type="OrthoDB" id="9149244at2"/>
<feature type="transmembrane region" description="Helical" evidence="1">
    <location>
        <begin position="45"/>
        <end position="69"/>
    </location>
</feature>
<organism evidence="2 3">
    <name type="scientific">Paremcibacter congregatus</name>
    <dbReference type="NCBI Taxonomy" id="2043170"/>
    <lineage>
        <taxon>Bacteria</taxon>
        <taxon>Pseudomonadati</taxon>
        <taxon>Pseudomonadota</taxon>
        <taxon>Alphaproteobacteria</taxon>
        <taxon>Emcibacterales</taxon>
        <taxon>Emcibacteraceae</taxon>
        <taxon>Paremcibacter</taxon>
    </lineage>
</organism>
<dbReference type="RefSeq" id="WP_099472721.1">
    <property type="nucleotide sequence ID" value="NZ_CP041025.1"/>
</dbReference>
<evidence type="ECO:0000256" key="1">
    <source>
        <dbReference type="SAM" id="Phobius"/>
    </source>
</evidence>
<dbReference type="Proteomes" id="UP000229730">
    <property type="component" value="Unassembled WGS sequence"/>
</dbReference>
<accession>A0A2G4YRR9</accession>
<keyword evidence="3" id="KW-1185">Reference proteome</keyword>
<reference evidence="2 3" key="1">
    <citation type="submission" date="2017-10" db="EMBL/GenBank/DDBJ databases">
        <title>Frigbacter circumglobatus gen. nov. sp. nov., isolated from sediment cultured in situ.</title>
        <authorList>
            <person name="Zhao Z."/>
        </authorList>
    </citation>
    <scope>NUCLEOTIDE SEQUENCE [LARGE SCALE GENOMIC DNA]</scope>
    <source>
        <strain evidence="2 3">ZYL</strain>
    </source>
</reference>
<sequence length="327" mass="37182">MGSIALPAVIFMLSLLPGYILINAYNRAEGAPLNYAPFAVTTTKAIIYAAFFHLVWFAICHALHGVGFIHRVDINSLAALMMGRYDHIDLQNTMQPLPIFLYFMSQYLVALLLGHVTQYFVLKHNLDWAEGEKPTASQKILAFFFSFDMPWFNLLKGRDQNIRSGRLTALEIRDLLGVLTSKDKWKDSLHTIGKYLKIEHAITDIIKVLEAENPNTHKNTLADYIQVSCDVVTDINNESYILKGYIDDFYFDSNGLLDRIILRGASKRRYRSRLPFTPILGDLFVLKYADLKSLNIQYENLLLNYAELIAGLLAADKAISLEDRPPE</sequence>
<keyword evidence="1" id="KW-0812">Transmembrane</keyword>
<name>A0A2G4YRR9_9PROT</name>
<evidence type="ECO:0000313" key="2">
    <source>
        <dbReference type="EMBL" id="PHZ85029.1"/>
    </source>
</evidence>
<proteinExistence type="predicted"/>
<keyword evidence="1" id="KW-0472">Membrane</keyword>
<dbReference type="AlphaFoldDB" id="A0A2G4YRR9"/>
<feature type="transmembrane region" description="Helical" evidence="1">
    <location>
        <begin position="99"/>
        <end position="120"/>
    </location>
</feature>
<gene>
    <name evidence="2" type="ORF">CRD36_09940</name>
</gene>
<dbReference type="EMBL" id="PDEM01000020">
    <property type="protein sequence ID" value="PHZ85029.1"/>
    <property type="molecule type" value="Genomic_DNA"/>
</dbReference>
<dbReference type="InParanoid" id="A0A2G4YRR9"/>
<evidence type="ECO:0000313" key="3">
    <source>
        <dbReference type="Proteomes" id="UP000229730"/>
    </source>
</evidence>
<protein>
    <submittedName>
        <fullName evidence="2">Uncharacterized protein</fullName>
    </submittedName>
</protein>
<comment type="caution">
    <text evidence="2">The sequence shown here is derived from an EMBL/GenBank/DDBJ whole genome shotgun (WGS) entry which is preliminary data.</text>
</comment>